<proteinExistence type="predicted"/>
<dbReference type="EMBL" id="CAJOBS010000965">
    <property type="protein sequence ID" value="CAF4667646.1"/>
    <property type="molecule type" value="Genomic_DNA"/>
</dbReference>
<keyword evidence="1" id="KW-0472">Membrane</keyword>
<reference evidence="3" key="1">
    <citation type="submission" date="2021-02" db="EMBL/GenBank/DDBJ databases">
        <authorList>
            <person name="Nowell W R."/>
        </authorList>
    </citation>
    <scope>NUCLEOTIDE SEQUENCE</scope>
</reference>
<dbReference type="AlphaFoldDB" id="A0A821GIJ2"/>
<protein>
    <submittedName>
        <fullName evidence="3">Uncharacterized protein</fullName>
    </submittedName>
</protein>
<keyword evidence="1" id="KW-1133">Transmembrane helix</keyword>
<dbReference type="Proteomes" id="UP000663865">
    <property type="component" value="Unassembled WGS sequence"/>
</dbReference>
<feature type="transmembrane region" description="Helical" evidence="1">
    <location>
        <begin position="69"/>
        <end position="87"/>
    </location>
</feature>
<accession>A0A821GIJ2</accession>
<sequence>WHNVLKQNPTSLLLINQCLDGIKYPHTFNRRPRDFSTFMKWKASELRTFMLYMALPILVKLRLNMPDYFPSVYLSHFILLFIYIRVLRHFNDRDEIRNMSKFIHIYLTHFSRVYNPCKELYSVHALIHLWQEVEQHGGLGYHSLFAFESCLYEFEKLAHGSTLLYEQISFWWCVFRQIRSREVRYSSNLFTDEQLILDNLFDNHVLNNYRQEFDLVYNQMLGEFPNSSLRCYSRYQHGLIIYHSISYTRRGNSNSYDVCAKDDSNPVQSNLYYGQILFFSYVHDKPFLFLKRYVNSNNTLSSLLKPMEDVSGWSIYIDKYYPPVRHSIFELVIIPCSYIVSKCILFQLDREFSICTQIDLEAEHD</sequence>
<gene>
    <name evidence="2" type="ORF">KIK155_LOCUS32245</name>
    <name evidence="3" type="ORF">TOA249_LOCUS15072</name>
</gene>
<organism evidence="3 4">
    <name type="scientific">Rotaria socialis</name>
    <dbReference type="NCBI Taxonomy" id="392032"/>
    <lineage>
        <taxon>Eukaryota</taxon>
        <taxon>Metazoa</taxon>
        <taxon>Spiralia</taxon>
        <taxon>Gnathifera</taxon>
        <taxon>Rotifera</taxon>
        <taxon>Eurotatoria</taxon>
        <taxon>Bdelloidea</taxon>
        <taxon>Philodinida</taxon>
        <taxon>Philodinidae</taxon>
        <taxon>Rotaria</taxon>
    </lineage>
</organism>
<evidence type="ECO:0000313" key="2">
    <source>
        <dbReference type="EMBL" id="CAF3797664.1"/>
    </source>
</evidence>
<dbReference type="Proteomes" id="UP000663838">
    <property type="component" value="Unassembled WGS sequence"/>
</dbReference>
<evidence type="ECO:0000313" key="3">
    <source>
        <dbReference type="EMBL" id="CAF4667646.1"/>
    </source>
</evidence>
<comment type="caution">
    <text evidence="3">The sequence shown here is derived from an EMBL/GenBank/DDBJ whole genome shotgun (WGS) entry which is preliminary data.</text>
</comment>
<evidence type="ECO:0000256" key="1">
    <source>
        <dbReference type="SAM" id="Phobius"/>
    </source>
</evidence>
<evidence type="ECO:0000313" key="4">
    <source>
        <dbReference type="Proteomes" id="UP000663838"/>
    </source>
</evidence>
<keyword evidence="1" id="KW-0812">Transmembrane</keyword>
<dbReference type="EMBL" id="CAJNYV010006048">
    <property type="protein sequence ID" value="CAF3797664.1"/>
    <property type="molecule type" value="Genomic_DNA"/>
</dbReference>
<feature type="non-terminal residue" evidence="3">
    <location>
        <position position="1"/>
    </location>
</feature>
<name>A0A821GIJ2_9BILA</name>